<dbReference type="AlphaFoldDB" id="A0A1I0D2E9"/>
<sequence>MSKAEPNLSIERVCALLEVPVSCFYYKPIINQTNELITNKIIEIHNKNFKCYGKRRMQNELNKQGIKIGVYKTRSLMKSANIYAKTPKKRHHYDVDEVRPDIPNLLNRQFNQPKLNTHWCSDITYIRTAKGWSYLATILDLANKEIVGYATSECADTQLVINALTSAILAHKPQLTGLIFHSDQGTQYTSKALRSHLK</sequence>
<organism evidence="2 3">
    <name type="scientific">Thorsellia anophelis DSM 18579</name>
    <dbReference type="NCBI Taxonomy" id="1123402"/>
    <lineage>
        <taxon>Bacteria</taxon>
        <taxon>Pseudomonadati</taxon>
        <taxon>Pseudomonadota</taxon>
        <taxon>Gammaproteobacteria</taxon>
        <taxon>Enterobacterales</taxon>
        <taxon>Thorselliaceae</taxon>
        <taxon>Thorsellia</taxon>
    </lineage>
</organism>
<dbReference type="InterPro" id="IPR025948">
    <property type="entry name" value="HTH-like_dom"/>
</dbReference>
<dbReference type="InterPro" id="IPR048020">
    <property type="entry name" value="Transpos_IS3"/>
</dbReference>
<dbReference type="InterPro" id="IPR001584">
    <property type="entry name" value="Integrase_cat-core"/>
</dbReference>
<reference evidence="3" key="1">
    <citation type="submission" date="2016-10" db="EMBL/GenBank/DDBJ databases">
        <authorList>
            <person name="Varghese N."/>
            <person name="Submissions S."/>
        </authorList>
    </citation>
    <scope>NUCLEOTIDE SEQUENCE [LARGE SCALE GENOMIC DNA]</scope>
    <source>
        <strain evidence="3">DSM 18579</strain>
    </source>
</reference>
<proteinExistence type="predicted"/>
<dbReference type="SUPFAM" id="SSF53098">
    <property type="entry name" value="Ribonuclease H-like"/>
    <property type="match status" value="1"/>
</dbReference>
<dbReference type="InterPro" id="IPR012337">
    <property type="entry name" value="RNaseH-like_sf"/>
</dbReference>
<dbReference type="Pfam" id="PF13276">
    <property type="entry name" value="HTH_21"/>
    <property type="match status" value="1"/>
</dbReference>
<dbReference type="STRING" id="1123402.SAMN02583745_01837"/>
<dbReference type="PANTHER" id="PTHR46889:SF4">
    <property type="entry name" value="TRANSPOSASE INSO FOR INSERTION SEQUENCE ELEMENT IS911B-RELATED"/>
    <property type="match status" value="1"/>
</dbReference>
<dbReference type="EMBL" id="FOHV01000013">
    <property type="protein sequence ID" value="SET26259.1"/>
    <property type="molecule type" value="Genomic_DNA"/>
</dbReference>
<dbReference type="GO" id="GO:0003676">
    <property type="term" value="F:nucleic acid binding"/>
    <property type="evidence" value="ECO:0007669"/>
    <property type="project" value="InterPro"/>
</dbReference>
<dbReference type="NCBIfam" id="NF033516">
    <property type="entry name" value="transpos_IS3"/>
    <property type="match status" value="1"/>
</dbReference>
<dbReference type="InterPro" id="IPR050900">
    <property type="entry name" value="Transposase_IS3/IS150/IS904"/>
</dbReference>
<keyword evidence="3" id="KW-1185">Reference proteome</keyword>
<accession>A0A1I0D2E9</accession>
<evidence type="ECO:0000313" key="3">
    <source>
        <dbReference type="Proteomes" id="UP000242642"/>
    </source>
</evidence>
<dbReference type="Gene3D" id="3.30.420.10">
    <property type="entry name" value="Ribonuclease H-like superfamily/Ribonuclease H"/>
    <property type="match status" value="1"/>
</dbReference>
<dbReference type="GO" id="GO:0015074">
    <property type="term" value="P:DNA integration"/>
    <property type="evidence" value="ECO:0007669"/>
    <property type="project" value="InterPro"/>
</dbReference>
<evidence type="ECO:0000313" key="2">
    <source>
        <dbReference type="EMBL" id="SET26259.1"/>
    </source>
</evidence>
<evidence type="ECO:0000259" key="1">
    <source>
        <dbReference type="PROSITE" id="PS50994"/>
    </source>
</evidence>
<feature type="non-terminal residue" evidence="2">
    <location>
        <position position="198"/>
    </location>
</feature>
<gene>
    <name evidence="2" type="ORF">SAMN02583745_01837</name>
</gene>
<dbReference type="PROSITE" id="PS50994">
    <property type="entry name" value="INTEGRASE"/>
    <property type="match status" value="1"/>
</dbReference>
<feature type="domain" description="Integrase catalytic" evidence="1">
    <location>
        <begin position="109"/>
        <end position="198"/>
    </location>
</feature>
<protein>
    <submittedName>
        <fullName evidence="2">HTH-like domain-containing protein</fullName>
    </submittedName>
</protein>
<dbReference type="Proteomes" id="UP000242642">
    <property type="component" value="Unassembled WGS sequence"/>
</dbReference>
<dbReference type="RefSeq" id="WP_245711052.1">
    <property type="nucleotide sequence ID" value="NZ_FOHV01000013.1"/>
</dbReference>
<dbReference type="Pfam" id="PF00665">
    <property type="entry name" value="rve"/>
    <property type="match status" value="1"/>
</dbReference>
<dbReference type="PANTHER" id="PTHR46889">
    <property type="entry name" value="TRANSPOSASE INSF FOR INSERTION SEQUENCE IS3B-RELATED"/>
    <property type="match status" value="1"/>
</dbReference>
<dbReference type="InterPro" id="IPR036397">
    <property type="entry name" value="RNaseH_sf"/>
</dbReference>
<name>A0A1I0D2E9_9GAMM</name>